<dbReference type="InParanoid" id="A0A804R816"/>
<evidence type="ECO:0000256" key="1">
    <source>
        <dbReference type="ARBA" id="ARBA00004323"/>
    </source>
</evidence>
<reference evidence="11" key="3">
    <citation type="submission" date="2021-05" db="UniProtKB">
        <authorList>
            <consortium name="EnsemblPlants"/>
        </authorList>
    </citation>
    <scope>IDENTIFICATION</scope>
    <source>
        <strain evidence="11">cv. B73</strain>
    </source>
</reference>
<evidence type="ECO:0000313" key="11">
    <source>
        <dbReference type="EnsemblPlants" id="Zm00001eb396200_P001"/>
    </source>
</evidence>
<evidence type="ECO:0000256" key="7">
    <source>
        <dbReference type="ARBA" id="ARBA00023034"/>
    </source>
</evidence>
<evidence type="ECO:0000256" key="8">
    <source>
        <dbReference type="ARBA" id="ARBA00023136"/>
    </source>
</evidence>
<evidence type="ECO:0000256" key="10">
    <source>
        <dbReference type="SAM" id="Phobius"/>
    </source>
</evidence>
<dbReference type="InterPro" id="IPR008630">
    <property type="entry name" value="Glyco_trans_34"/>
</dbReference>
<keyword evidence="12" id="KW-1185">Reference proteome</keyword>
<evidence type="ECO:0000256" key="2">
    <source>
        <dbReference type="ARBA" id="ARBA00022676"/>
    </source>
</evidence>
<evidence type="ECO:0000256" key="3">
    <source>
        <dbReference type="ARBA" id="ARBA00022679"/>
    </source>
</evidence>
<keyword evidence="6 10" id="KW-1133">Transmembrane helix</keyword>
<keyword evidence="7" id="KW-0333">Golgi apparatus</keyword>
<dbReference type="PANTHER" id="PTHR31311:SF7">
    <property type="entry name" value="GLYCOSYLTRANSFERASE 4"/>
    <property type="match status" value="1"/>
</dbReference>
<feature type="transmembrane region" description="Helical" evidence="10">
    <location>
        <begin position="20"/>
        <end position="39"/>
    </location>
</feature>
<dbReference type="PANTHER" id="PTHR31311">
    <property type="entry name" value="XYLOGLUCAN 6-XYLOSYLTRANSFERASE 5-RELATED-RELATED"/>
    <property type="match status" value="1"/>
</dbReference>
<proteinExistence type="predicted"/>
<keyword evidence="2" id="KW-0328">Glycosyltransferase</keyword>
<evidence type="ECO:0000256" key="5">
    <source>
        <dbReference type="ARBA" id="ARBA00022968"/>
    </source>
</evidence>
<keyword evidence="5" id="KW-0735">Signal-anchor</keyword>
<dbReference type="AlphaFoldDB" id="A0A804R816"/>
<dbReference type="GO" id="GO:0016757">
    <property type="term" value="F:glycosyltransferase activity"/>
    <property type="evidence" value="ECO:0007669"/>
    <property type="project" value="UniProtKB-KW"/>
</dbReference>
<organism evidence="11 12">
    <name type="scientific">Zea mays</name>
    <name type="common">Maize</name>
    <dbReference type="NCBI Taxonomy" id="4577"/>
    <lineage>
        <taxon>Eukaryota</taxon>
        <taxon>Viridiplantae</taxon>
        <taxon>Streptophyta</taxon>
        <taxon>Embryophyta</taxon>
        <taxon>Tracheophyta</taxon>
        <taxon>Spermatophyta</taxon>
        <taxon>Magnoliopsida</taxon>
        <taxon>Liliopsida</taxon>
        <taxon>Poales</taxon>
        <taxon>Poaceae</taxon>
        <taxon>PACMAD clade</taxon>
        <taxon>Panicoideae</taxon>
        <taxon>Andropogonodae</taxon>
        <taxon>Andropogoneae</taxon>
        <taxon>Tripsacinae</taxon>
        <taxon>Zea</taxon>
    </lineage>
</organism>
<dbReference type="Proteomes" id="UP000007305">
    <property type="component" value="Chromosome 9"/>
</dbReference>
<sequence>MTERPVAADRRARQHRLLPIPVFPVFFLFVVAPCALFLFRTSDLALVPSIRIEFDRRDALSIAPRNEPPPAQPVPLPSPPPLSPAPPPPGPGADDDEAERRQLPPPRQLTDPPYSLGPTVDYDACRTQWLRDNPRFPAFVAPGSPRVVAAPMQRPQRRTPAAPGVQDQGGLLSRPRLRHLLQHRGARRRAVGVLVQSAAAVDVDAHAPADGAPMVGGLRRNLHRHALRAAVGQWSLDLLNALARIGPRGPVRELYGRVIAEMLSDQKPYEACDQSALIYQLVTEHGRRGDKTFLESS</sequence>
<accession>A0A804R816</accession>
<keyword evidence="3" id="KW-0808">Transferase</keyword>
<feature type="region of interest" description="Disordered" evidence="9">
    <location>
        <begin position="62"/>
        <end position="117"/>
    </location>
</feature>
<keyword evidence="8 10" id="KW-0472">Membrane</keyword>
<reference evidence="11" key="2">
    <citation type="submission" date="2019-07" db="EMBL/GenBank/DDBJ databases">
        <authorList>
            <person name="Seetharam A."/>
            <person name="Woodhouse M."/>
            <person name="Cannon E."/>
        </authorList>
    </citation>
    <scope>NUCLEOTIDE SEQUENCE [LARGE SCALE GENOMIC DNA]</scope>
    <source>
        <strain evidence="11">cv. B73</strain>
    </source>
</reference>
<dbReference type="Gramene" id="Zm00001eb396200_T001">
    <property type="protein sequence ID" value="Zm00001eb396200_P001"/>
    <property type="gene ID" value="Zm00001eb396200"/>
</dbReference>
<comment type="subcellular location">
    <subcellularLocation>
        <location evidence="1">Golgi apparatus membrane</location>
        <topology evidence="1">Single-pass type II membrane protein</topology>
    </subcellularLocation>
</comment>
<evidence type="ECO:0000313" key="12">
    <source>
        <dbReference type="Proteomes" id="UP000007305"/>
    </source>
</evidence>
<dbReference type="EnsemblPlants" id="Zm00001eb396200_T001">
    <property type="protein sequence ID" value="Zm00001eb396200_P001"/>
    <property type="gene ID" value="Zm00001eb396200"/>
</dbReference>
<protein>
    <submittedName>
        <fullName evidence="11">Uncharacterized protein</fullName>
    </submittedName>
</protein>
<evidence type="ECO:0000256" key="9">
    <source>
        <dbReference type="SAM" id="MobiDB-lite"/>
    </source>
</evidence>
<feature type="region of interest" description="Disordered" evidence="9">
    <location>
        <begin position="151"/>
        <end position="170"/>
    </location>
</feature>
<evidence type="ECO:0000256" key="6">
    <source>
        <dbReference type="ARBA" id="ARBA00022989"/>
    </source>
</evidence>
<name>A0A804R816_MAIZE</name>
<keyword evidence="4 10" id="KW-0812">Transmembrane</keyword>
<feature type="compositionally biased region" description="Pro residues" evidence="9">
    <location>
        <begin position="66"/>
        <end position="91"/>
    </location>
</feature>
<dbReference type="GO" id="GO:0000139">
    <property type="term" value="C:Golgi membrane"/>
    <property type="evidence" value="ECO:0007669"/>
    <property type="project" value="UniProtKB-SubCell"/>
</dbReference>
<reference evidence="12" key="1">
    <citation type="journal article" date="2009" name="Science">
        <title>The B73 maize genome: complexity, diversity, and dynamics.</title>
        <authorList>
            <person name="Schnable P.S."/>
            <person name="Ware D."/>
            <person name="Fulton R.S."/>
            <person name="Stein J.C."/>
            <person name="Wei F."/>
            <person name="Pasternak S."/>
            <person name="Liang C."/>
            <person name="Zhang J."/>
            <person name="Fulton L."/>
            <person name="Graves T.A."/>
            <person name="Minx P."/>
            <person name="Reily A.D."/>
            <person name="Courtney L."/>
            <person name="Kruchowski S.S."/>
            <person name="Tomlinson C."/>
            <person name="Strong C."/>
            <person name="Delehaunty K."/>
            <person name="Fronick C."/>
            <person name="Courtney B."/>
            <person name="Rock S.M."/>
            <person name="Belter E."/>
            <person name="Du F."/>
            <person name="Kim K."/>
            <person name="Abbott R.M."/>
            <person name="Cotton M."/>
            <person name="Levy A."/>
            <person name="Marchetto P."/>
            <person name="Ochoa K."/>
            <person name="Jackson S.M."/>
            <person name="Gillam B."/>
            <person name="Chen W."/>
            <person name="Yan L."/>
            <person name="Higginbotham J."/>
            <person name="Cardenas M."/>
            <person name="Waligorski J."/>
            <person name="Applebaum E."/>
            <person name="Phelps L."/>
            <person name="Falcone J."/>
            <person name="Kanchi K."/>
            <person name="Thane T."/>
            <person name="Scimone A."/>
            <person name="Thane N."/>
            <person name="Henke J."/>
            <person name="Wang T."/>
            <person name="Ruppert J."/>
            <person name="Shah N."/>
            <person name="Rotter K."/>
            <person name="Hodges J."/>
            <person name="Ingenthron E."/>
            <person name="Cordes M."/>
            <person name="Kohlberg S."/>
            <person name="Sgro J."/>
            <person name="Delgado B."/>
            <person name="Mead K."/>
            <person name="Chinwalla A."/>
            <person name="Leonard S."/>
            <person name="Crouse K."/>
            <person name="Collura K."/>
            <person name="Kudrna D."/>
            <person name="Currie J."/>
            <person name="He R."/>
            <person name="Angelova A."/>
            <person name="Rajasekar S."/>
            <person name="Mueller T."/>
            <person name="Lomeli R."/>
            <person name="Scara G."/>
            <person name="Ko A."/>
            <person name="Delaney K."/>
            <person name="Wissotski M."/>
            <person name="Lopez G."/>
            <person name="Campos D."/>
            <person name="Braidotti M."/>
            <person name="Ashley E."/>
            <person name="Golser W."/>
            <person name="Kim H."/>
            <person name="Lee S."/>
            <person name="Lin J."/>
            <person name="Dujmic Z."/>
            <person name="Kim W."/>
            <person name="Talag J."/>
            <person name="Zuccolo A."/>
            <person name="Fan C."/>
            <person name="Sebastian A."/>
            <person name="Kramer M."/>
            <person name="Spiegel L."/>
            <person name="Nascimento L."/>
            <person name="Zutavern T."/>
            <person name="Miller B."/>
            <person name="Ambroise C."/>
            <person name="Muller S."/>
            <person name="Spooner W."/>
            <person name="Narechania A."/>
            <person name="Ren L."/>
            <person name="Wei S."/>
            <person name="Kumari S."/>
            <person name="Faga B."/>
            <person name="Levy M.J."/>
            <person name="McMahan L."/>
            <person name="Van Buren P."/>
            <person name="Vaughn M.W."/>
            <person name="Ying K."/>
            <person name="Yeh C.-T."/>
            <person name="Emrich S.J."/>
            <person name="Jia Y."/>
            <person name="Kalyanaraman A."/>
            <person name="Hsia A.-P."/>
            <person name="Barbazuk W.B."/>
            <person name="Baucom R.S."/>
            <person name="Brutnell T.P."/>
            <person name="Carpita N.C."/>
            <person name="Chaparro C."/>
            <person name="Chia J.-M."/>
            <person name="Deragon J.-M."/>
            <person name="Estill J.C."/>
            <person name="Fu Y."/>
            <person name="Jeddeloh J.A."/>
            <person name="Han Y."/>
            <person name="Lee H."/>
            <person name="Li P."/>
            <person name="Lisch D.R."/>
            <person name="Liu S."/>
            <person name="Liu Z."/>
            <person name="Nagel D.H."/>
            <person name="McCann M.C."/>
            <person name="SanMiguel P."/>
            <person name="Myers A.M."/>
            <person name="Nettleton D."/>
            <person name="Nguyen J."/>
            <person name="Penning B.W."/>
            <person name="Ponnala L."/>
            <person name="Schneider K.L."/>
            <person name="Schwartz D.C."/>
            <person name="Sharma A."/>
            <person name="Soderlund C."/>
            <person name="Springer N.M."/>
            <person name="Sun Q."/>
            <person name="Wang H."/>
            <person name="Waterman M."/>
            <person name="Westerman R."/>
            <person name="Wolfgruber T.K."/>
            <person name="Yang L."/>
            <person name="Yu Y."/>
            <person name="Zhang L."/>
            <person name="Zhou S."/>
            <person name="Zhu Q."/>
            <person name="Bennetzen J.L."/>
            <person name="Dawe R.K."/>
            <person name="Jiang J."/>
            <person name="Jiang N."/>
            <person name="Presting G.G."/>
            <person name="Wessler S.R."/>
            <person name="Aluru S."/>
            <person name="Martienssen R.A."/>
            <person name="Clifton S.W."/>
            <person name="McCombie W.R."/>
            <person name="Wing R.A."/>
            <person name="Wilson R.K."/>
        </authorList>
    </citation>
    <scope>NUCLEOTIDE SEQUENCE [LARGE SCALE GENOMIC DNA]</scope>
    <source>
        <strain evidence="12">cv. B73</strain>
    </source>
</reference>
<evidence type="ECO:0000256" key="4">
    <source>
        <dbReference type="ARBA" id="ARBA00022692"/>
    </source>
</evidence>